<reference evidence="1" key="1">
    <citation type="submission" date="2022-10" db="EMBL/GenBank/DDBJ databases">
        <title>Complete Genome of Trichothecium roseum strain YXFP-22015, a Plant Pathogen Isolated from Citrus.</title>
        <authorList>
            <person name="Wang Y."/>
            <person name="Zhu L."/>
        </authorList>
    </citation>
    <scope>NUCLEOTIDE SEQUENCE</scope>
    <source>
        <strain evidence="1">YXFP-22015</strain>
    </source>
</reference>
<sequence length="249" mass="27936">MGMRRQRDDGERHDYDEHDEHDDDYDDVPLHHKKPFGTGIKRQRVEFVRARDPDEDAIGTMNKASNGAAIGDLYASLVLKKPAIGGSSSTDTPSTTITPTHKDDTDEYPICSICELPITTTAAKHNASLAHQVSLEHSHPPSHLDRTRMGLRALESHGWNPDSRRGLGREGEGMRFPVKVASKDDTLGIGAIIPEVKVKEEKPKPKPTMNKREIKQEREKERKRAERLQAEIYGRVDVEAYLRGDGTET</sequence>
<organism evidence="1 2">
    <name type="scientific">Trichothecium roseum</name>
    <dbReference type="NCBI Taxonomy" id="47278"/>
    <lineage>
        <taxon>Eukaryota</taxon>
        <taxon>Fungi</taxon>
        <taxon>Dikarya</taxon>
        <taxon>Ascomycota</taxon>
        <taxon>Pezizomycotina</taxon>
        <taxon>Sordariomycetes</taxon>
        <taxon>Hypocreomycetidae</taxon>
        <taxon>Hypocreales</taxon>
        <taxon>Hypocreales incertae sedis</taxon>
        <taxon>Trichothecium</taxon>
    </lineage>
</organism>
<dbReference type="Proteomes" id="UP001163324">
    <property type="component" value="Chromosome 1"/>
</dbReference>
<keyword evidence="2" id="KW-1185">Reference proteome</keyword>
<proteinExistence type="predicted"/>
<comment type="caution">
    <text evidence="1">The sequence shown here is derived from an EMBL/GenBank/DDBJ whole genome shotgun (WGS) entry which is preliminary data.</text>
</comment>
<evidence type="ECO:0000313" key="1">
    <source>
        <dbReference type="EMBL" id="KAI9903804.1"/>
    </source>
</evidence>
<accession>A0ACC0VBM3</accession>
<dbReference type="EMBL" id="CM047940">
    <property type="protein sequence ID" value="KAI9903804.1"/>
    <property type="molecule type" value="Genomic_DNA"/>
</dbReference>
<evidence type="ECO:0000313" key="2">
    <source>
        <dbReference type="Proteomes" id="UP001163324"/>
    </source>
</evidence>
<protein>
    <submittedName>
        <fullName evidence="1">Uncharacterized protein</fullName>
    </submittedName>
</protein>
<name>A0ACC0VBM3_9HYPO</name>
<gene>
    <name evidence="1" type="ORF">N3K66_000333</name>
</gene>